<protein>
    <submittedName>
        <fullName evidence="1">DUF3247 family protein</fullName>
    </submittedName>
</protein>
<evidence type="ECO:0000313" key="2">
    <source>
        <dbReference type="Proteomes" id="UP000515838"/>
    </source>
</evidence>
<dbReference type="Proteomes" id="UP000515838">
    <property type="component" value="Chromosome"/>
</dbReference>
<organism evidence="1 2">
    <name type="scientific">Pseudoxanthomonas mexicana</name>
    <dbReference type="NCBI Taxonomy" id="128785"/>
    <lineage>
        <taxon>Bacteria</taxon>
        <taxon>Pseudomonadati</taxon>
        <taxon>Pseudomonadota</taxon>
        <taxon>Gammaproteobacteria</taxon>
        <taxon>Lysobacterales</taxon>
        <taxon>Lysobacteraceae</taxon>
        <taxon>Pseudoxanthomonas</taxon>
    </lineage>
</organism>
<sequence length="95" mass="10478">MSAAPEHLYTRQEDIARMEALVSQLPDEAVVELHLTEGGSITGVVTTRPSVQVFRDGDGHEGFNAVVRIDDHRRPDVTHYLWLDRIASVTPLGSA</sequence>
<dbReference type="InterPro" id="IPR021649">
    <property type="entry name" value="DUF3247"/>
</dbReference>
<reference evidence="1 2" key="1">
    <citation type="submission" date="2020-08" db="EMBL/GenBank/DDBJ databases">
        <title>Streptomycin Non-resistant strain, P. mexicana.</title>
        <authorList>
            <person name="Ganesh-Kumar S."/>
            <person name="Zhe T."/>
            <person name="Yu Z."/>
            <person name="Min Y."/>
        </authorList>
    </citation>
    <scope>NUCLEOTIDE SEQUENCE [LARGE SCALE GENOMIC DNA]</scope>
    <source>
        <strain evidence="1 2">GTZY2</strain>
    </source>
</reference>
<dbReference type="Pfam" id="PF11607">
    <property type="entry name" value="DUF3247"/>
    <property type="match status" value="1"/>
</dbReference>
<dbReference type="AlphaFoldDB" id="A0A7G9TD23"/>
<dbReference type="RefSeq" id="WP_187573475.1">
    <property type="nucleotide sequence ID" value="NZ_CP060731.1"/>
</dbReference>
<dbReference type="GeneID" id="81469462"/>
<gene>
    <name evidence="1" type="ORF">IAE60_00705</name>
</gene>
<dbReference type="EMBL" id="CP060731">
    <property type="protein sequence ID" value="QNN77998.1"/>
    <property type="molecule type" value="Genomic_DNA"/>
</dbReference>
<accession>A0A7G9TD23</accession>
<name>A0A7G9TD23_PSEMX</name>
<proteinExistence type="predicted"/>
<dbReference type="Gene3D" id="2.30.30.720">
    <property type="entry name" value="Protein of unknown function (DUF3247)"/>
    <property type="match status" value="1"/>
</dbReference>
<evidence type="ECO:0000313" key="1">
    <source>
        <dbReference type="EMBL" id="QNN77998.1"/>
    </source>
</evidence>